<evidence type="ECO:0000313" key="2">
    <source>
        <dbReference type="Proteomes" id="UP000789920"/>
    </source>
</evidence>
<keyword evidence="2" id="KW-1185">Reference proteome</keyword>
<comment type="caution">
    <text evidence="1">The sequence shown here is derived from an EMBL/GenBank/DDBJ whole genome shotgun (WGS) entry which is preliminary data.</text>
</comment>
<protein>
    <submittedName>
        <fullName evidence="1">2305_t:CDS:1</fullName>
    </submittedName>
</protein>
<dbReference type="EMBL" id="CAJVQC010083547">
    <property type="protein sequence ID" value="CAG8820361.1"/>
    <property type="molecule type" value="Genomic_DNA"/>
</dbReference>
<proteinExistence type="predicted"/>
<name>A0ACA9S1E1_9GLOM</name>
<sequence length="58" mass="6874">NEKFDEFYKKIVGEAIKSERNLKKTEVLTFLDEIIGNESNIIFMNTMKLFREKSSLRS</sequence>
<gene>
    <name evidence="1" type="ORF">RPERSI_LOCUS25339</name>
</gene>
<accession>A0ACA9S1E1</accession>
<reference evidence="1" key="1">
    <citation type="submission" date="2021-06" db="EMBL/GenBank/DDBJ databases">
        <authorList>
            <person name="Kallberg Y."/>
            <person name="Tangrot J."/>
            <person name="Rosling A."/>
        </authorList>
    </citation>
    <scope>NUCLEOTIDE SEQUENCE</scope>
    <source>
        <strain evidence="1">MA461A</strain>
    </source>
</reference>
<organism evidence="1 2">
    <name type="scientific">Racocetra persica</name>
    <dbReference type="NCBI Taxonomy" id="160502"/>
    <lineage>
        <taxon>Eukaryota</taxon>
        <taxon>Fungi</taxon>
        <taxon>Fungi incertae sedis</taxon>
        <taxon>Mucoromycota</taxon>
        <taxon>Glomeromycotina</taxon>
        <taxon>Glomeromycetes</taxon>
        <taxon>Diversisporales</taxon>
        <taxon>Gigasporaceae</taxon>
        <taxon>Racocetra</taxon>
    </lineage>
</organism>
<dbReference type="Proteomes" id="UP000789920">
    <property type="component" value="Unassembled WGS sequence"/>
</dbReference>
<feature type="non-terminal residue" evidence="1">
    <location>
        <position position="58"/>
    </location>
</feature>
<feature type="non-terminal residue" evidence="1">
    <location>
        <position position="1"/>
    </location>
</feature>
<evidence type="ECO:0000313" key="1">
    <source>
        <dbReference type="EMBL" id="CAG8820361.1"/>
    </source>
</evidence>